<dbReference type="RefSeq" id="WP_168432965.1">
    <property type="nucleotide sequence ID" value="NZ_CAAHFH010000001.1"/>
</dbReference>
<proteinExistence type="predicted"/>
<accession>A0A6C2UEW7</accession>
<keyword evidence="1" id="KW-0732">Signal</keyword>
<dbReference type="EMBL" id="CAAHFH010000001">
    <property type="protein sequence ID" value="VGO18658.1"/>
    <property type="molecule type" value="Genomic_DNA"/>
</dbReference>
<organism evidence="2 3">
    <name type="scientific">Pontiella sulfatireligans</name>
    <dbReference type="NCBI Taxonomy" id="2750658"/>
    <lineage>
        <taxon>Bacteria</taxon>
        <taxon>Pseudomonadati</taxon>
        <taxon>Kiritimatiellota</taxon>
        <taxon>Kiritimatiellia</taxon>
        <taxon>Kiritimatiellales</taxon>
        <taxon>Pontiellaceae</taxon>
        <taxon>Pontiella</taxon>
    </lineage>
</organism>
<reference evidence="2 3" key="1">
    <citation type="submission" date="2019-04" db="EMBL/GenBank/DDBJ databases">
        <authorList>
            <person name="Van Vliet M D."/>
        </authorList>
    </citation>
    <scope>NUCLEOTIDE SEQUENCE [LARGE SCALE GENOMIC DNA]</scope>
    <source>
        <strain evidence="2 3">F21</strain>
    </source>
</reference>
<dbReference type="AlphaFoldDB" id="A0A6C2UEW7"/>
<feature type="signal peptide" evidence="1">
    <location>
        <begin position="1"/>
        <end position="22"/>
    </location>
</feature>
<feature type="chain" id="PRO_5025656683" evidence="1">
    <location>
        <begin position="23"/>
        <end position="50"/>
    </location>
</feature>
<name>A0A6C2UEW7_9BACT</name>
<evidence type="ECO:0000313" key="2">
    <source>
        <dbReference type="EMBL" id="VGO18658.1"/>
    </source>
</evidence>
<evidence type="ECO:0000313" key="3">
    <source>
        <dbReference type="Proteomes" id="UP000346198"/>
    </source>
</evidence>
<keyword evidence="3" id="KW-1185">Reference proteome</keyword>
<gene>
    <name evidence="2" type="ORF">SCARR_00711</name>
</gene>
<sequence>MVKKITILNVFMICCCTGSALAKQSRKLEHLLDGTSINYYYQTGMTIHLE</sequence>
<protein>
    <submittedName>
        <fullName evidence="2">Uncharacterized protein</fullName>
    </submittedName>
</protein>
<dbReference type="Proteomes" id="UP000346198">
    <property type="component" value="Unassembled WGS sequence"/>
</dbReference>
<evidence type="ECO:0000256" key="1">
    <source>
        <dbReference type="SAM" id="SignalP"/>
    </source>
</evidence>